<accession>A0A4U0QAV5</accession>
<keyword evidence="1" id="KW-1133">Transmembrane helix</keyword>
<dbReference type="RefSeq" id="WP_136858305.1">
    <property type="nucleotide sequence ID" value="NZ_SUNH01000052.1"/>
</dbReference>
<feature type="transmembrane region" description="Helical" evidence="1">
    <location>
        <begin position="6"/>
        <end position="28"/>
    </location>
</feature>
<protein>
    <recommendedName>
        <fullName evidence="4">YtkA-like domain-containing protein</fullName>
    </recommendedName>
</protein>
<gene>
    <name evidence="2" type="ORF">FA740_18610</name>
</gene>
<dbReference type="OrthoDB" id="7644716at2"/>
<comment type="caution">
    <text evidence="2">The sequence shown here is derived from an EMBL/GenBank/DDBJ whole genome shotgun (WGS) entry which is preliminary data.</text>
</comment>
<evidence type="ECO:0000256" key="1">
    <source>
        <dbReference type="SAM" id="Phobius"/>
    </source>
</evidence>
<sequence>MQALRAALIAIPLLVVAATVGAFLIFGLSSNRDGVSPRIATETTVVRDVDGNRLILTLDDAQVGDFEITLMFESDDGSYHATLVQPSASMTMMGHNMGATLVPMFRRSDGTWSGTGSFPMRGRWRFQIVFDGEAVELEHTAR</sequence>
<evidence type="ECO:0008006" key="4">
    <source>
        <dbReference type="Google" id="ProtNLM"/>
    </source>
</evidence>
<dbReference type="Proteomes" id="UP000306223">
    <property type="component" value="Unassembled WGS sequence"/>
</dbReference>
<keyword evidence="1" id="KW-0812">Transmembrane</keyword>
<reference evidence="2 3" key="1">
    <citation type="submission" date="2019-04" db="EMBL/GenBank/DDBJ databases">
        <authorList>
            <person name="Li J."/>
        </authorList>
    </citation>
    <scope>NUCLEOTIDE SEQUENCE [LARGE SCALE GENOMIC DNA]</scope>
    <source>
        <strain evidence="2 3">CCTCC AB2016182</strain>
    </source>
</reference>
<dbReference type="EMBL" id="SUNH01000052">
    <property type="protein sequence ID" value="TJZ78180.1"/>
    <property type="molecule type" value="Genomic_DNA"/>
</dbReference>
<dbReference type="AlphaFoldDB" id="A0A4U0QAV5"/>
<organism evidence="2 3">
    <name type="scientific">Paracoccus hibiscisoli</name>
    <dbReference type="NCBI Taxonomy" id="2023261"/>
    <lineage>
        <taxon>Bacteria</taxon>
        <taxon>Pseudomonadati</taxon>
        <taxon>Pseudomonadota</taxon>
        <taxon>Alphaproteobacteria</taxon>
        <taxon>Rhodobacterales</taxon>
        <taxon>Paracoccaceae</taxon>
        <taxon>Paracoccus</taxon>
    </lineage>
</organism>
<proteinExistence type="predicted"/>
<evidence type="ECO:0000313" key="3">
    <source>
        <dbReference type="Proteomes" id="UP000306223"/>
    </source>
</evidence>
<keyword evidence="1" id="KW-0472">Membrane</keyword>
<evidence type="ECO:0000313" key="2">
    <source>
        <dbReference type="EMBL" id="TJZ78180.1"/>
    </source>
</evidence>
<name>A0A4U0QAV5_9RHOB</name>
<keyword evidence="3" id="KW-1185">Reference proteome</keyword>